<keyword evidence="4" id="KW-1185">Reference proteome</keyword>
<dbReference type="EMBL" id="LR586016">
    <property type="protein sequence ID" value="VIP01840.1"/>
    <property type="molecule type" value="Genomic_DNA"/>
</dbReference>
<evidence type="ECO:0000259" key="2">
    <source>
        <dbReference type="Pfam" id="PF02517"/>
    </source>
</evidence>
<feature type="transmembrane region" description="Helical" evidence="1">
    <location>
        <begin position="93"/>
        <end position="115"/>
    </location>
</feature>
<dbReference type="Proteomes" id="UP000464378">
    <property type="component" value="Chromosome"/>
</dbReference>
<accession>A0A6C2YJT6</accession>
<organism evidence="3">
    <name type="scientific">Tuwongella immobilis</name>
    <dbReference type="NCBI Taxonomy" id="692036"/>
    <lineage>
        <taxon>Bacteria</taxon>
        <taxon>Pseudomonadati</taxon>
        <taxon>Planctomycetota</taxon>
        <taxon>Planctomycetia</taxon>
        <taxon>Gemmatales</taxon>
        <taxon>Gemmataceae</taxon>
        <taxon>Tuwongella</taxon>
    </lineage>
</organism>
<dbReference type="InParanoid" id="A0A6C2YJT6"/>
<keyword evidence="1" id="KW-0812">Transmembrane</keyword>
<dbReference type="AlphaFoldDB" id="A0A6C2YJT6"/>
<sequence>MLGSANTQSPGYFSATKHAWPTLLFLLPLLGAYEGGVIWMGGEQSEALRNGADAWLRWALQVFGLKHILLMPMIVLGWLLLRSVLGWGSRPSGNLGIVLGMAVESGIFALGLWSLSRNFGPLLEHFGIPLQVPAQWTANELAMARIITFVGAGIYEEVLFRLLIFSGMVLMLRIIFFPKFLAIPIAAIGSALLFAAAHHIGTYGEPFDRYVFLFRAAAGLYFAFLYQFRGFGVAVGTHAGYDVLVGLQLG</sequence>
<name>A0A6C2YJT6_9BACT</name>
<evidence type="ECO:0000256" key="1">
    <source>
        <dbReference type="SAM" id="Phobius"/>
    </source>
</evidence>
<feature type="transmembrane region" description="Helical" evidence="1">
    <location>
        <begin position="60"/>
        <end position="81"/>
    </location>
</feature>
<keyword evidence="3" id="KW-0378">Hydrolase</keyword>
<keyword evidence="1" id="KW-0472">Membrane</keyword>
<dbReference type="GO" id="GO:0006508">
    <property type="term" value="P:proteolysis"/>
    <property type="evidence" value="ECO:0007669"/>
    <property type="project" value="UniProtKB-KW"/>
</dbReference>
<protein>
    <recommendedName>
        <fullName evidence="2">CAAX prenyl protease 2/Lysostaphin resistance protein A-like domain-containing protein</fullName>
    </recommendedName>
</protein>
<evidence type="ECO:0000313" key="4">
    <source>
        <dbReference type="Proteomes" id="UP000464378"/>
    </source>
</evidence>
<keyword evidence="3" id="KW-0645">Protease</keyword>
<feature type="domain" description="CAAX prenyl protease 2/Lysostaphin resistance protein A-like" evidence="2">
    <location>
        <begin position="142"/>
        <end position="243"/>
    </location>
</feature>
<evidence type="ECO:0000313" key="3">
    <source>
        <dbReference type="EMBL" id="VIP01840.1"/>
    </source>
</evidence>
<dbReference type="Pfam" id="PF02517">
    <property type="entry name" value="Rce1-like"/>
    <property type="match status" value="1"/>
</dbReference>
<feature type="transmembrane region" description="Helical" evidence="1">
    <location>
        <begin position="210"/>
        <end position="228"/>
    </location>
</feature>
<feature type="transmembrane region" description="Helical" evidence="1">
    <location>
        <begin position="183"/>
        <end position="204"/>
    </location>
</feature>
<proteinExistence type="predicted"/>
<dbReference type="EMBL" id="LR593887">
    <property type="protein sequence ID" value="VTR99608.1"/>
    <property type="molecule type" value="Genomic_DNA"/>
</dbReference>
<dbReference type="KEGG" id="tim:GMBLW1_21200"/>
<keyword evidence="1" id="KW-1133">Transmembrane helix</keyword>
<gene>
    <name evidence="3" type="ORF">GMBLW1_21200</name>
</gene>
<dbReference type="GO" id="GO:0004175">
    <property type="term" value="F:endopeptidase activity"/>
    <property type="evidence" value="ECO:0007669"/>
    <property type="project" value="UniProtKB-ARBA"/>
</dbReference>
<feature type="transmembrane region" description="Helical" evidence="1">
    <location>
        <begin position="20"/>
        <end position="40"/>
    </location>
</feature>
<reference evidence="3" key="1">
    <citation type="submission" date="2019-04" db="EMBL/GenBank/DDBJ databases">
        <authorList>
            <consortium name="Science for Life Laboratories"/>
        </authorList>
    </citation>
    <scope>NUCLEOTIDE SEQUENCE</scope>
    <source>
        <strain evidence="3">MBLW1</strain>
    </source>
</reference>
<dbReference type="GO" id="GO:0080120">
    <property type="term" value="P:CAAX-box protein maturation"/>
    <property type="evidence" value="ECO:0007669"/>
    <property type="project" value="UniProtKB-ARBA"/>
</dbReference>
<dbReference type="InterPro" id="IPR003675">
    <property type="entry name" value="Rce1/LyrA-like_dom"/>
</dbReference>